<dbReference type="EMBL" id="JAZAVK010000012">
    <property type="protein sequence ID" value="KAK7431347.1"/>
    <property type="molecule type" value="Genomic_DNA"/>
</dbReference>
<protein>
    <submittedName>
        <fullName evidence="4">Uncharacterized protein</fullName>
    </submittedName>
</protein>
<feature type="signal peptide" evidence="3">
    <location>
        <begin position="1"/>
        <end position="17"/>
    </location>
</feature>
<dbReference type="PRINTS" id="PR00081">
    <property type="entry name" value="GDHRDH"/>
</dbReference>
<accession>A0ABR1IEF6</accession>
<proteinExistence type="inferred from homology"/>
<keyword evidence="5" id="KW-1185">Reference proteome</keyword>
<keyword evidence="3" id="KW-0732">Signal</keyword>
<evidence type="ECO:0000256" key="2">
    <source>
        <dbReference type="ARBA" id="ARBA00023002"/>
    </source>
</evidence>
<dbReference type="InterPro" id="IPR002347">
    <property type="entry name" value="SDR_fam"/>
</dbReference>
<dbReference type="PANTHER" id="PTHR43976">
    <property type="entry name" value="SHORT CHAIN DEHYDROGENASE"/>
    <property type="match status" value="1"/>
</dbReference>
<evidence type="ECO:0000313" key="4">
    <source>
        <dbReference type="EMBL" id="KAK7431347.1"/>
    </source>
</evidence>
<dbReference type="Pfam" id="PF00106">
    <property type="entry name" value="adh_short"/>
    <property type="match status" value="1"/>
</dbReference>
<evidence type="ECO:0000313" key="5">
    <source>
        <dbReference type="Proteomes" id="UP001498421"/>
    </source>
</evidence>
<name>A0ABR1IEF6_9HYPO</name>
<dbReference type="InterPro" id="IPR051911">
    <property type="entry name" value="SDR_oxidoreductase"/>
</dbReference>
<evidence type="ECO:0000256" key="3">
    <source>
        <dbReference type="SAM" id="SignalP"/>
    </source>
</evidence>
<feature type="chain" id="PRO_5047089193" evidence="3">
    <location>
        <begin position="18"/>
        <end position="203"/>
    </location>
</feature>
<dbReference type="Gene3D" id="3.40.50.720">
    <property type="entry name" value="NAD(P)-binding Rossmann-like Domain"/>
    <property type="match status" value="2"/>
</dbReference>
<sequence length="203" mass="21720">MARVWFVTGSSRGLGLAVVEAILASGDSVVASARKTDSISHLVAKYSSDRILTVPLNSSLRWTPLSKHLVVSTLWSTTQDTRTFASIEDISLESFRAQIETLFFGVVRLSCDAQAGSGHIIQVSSIGGRVATPGLAAYQSAKWAIGGFSTSLSQEVAPFGIKVTVLEPGGMHTELGSSLMQPIPVSEGYEQTVREFFKAVDIR</sequence>
<reference evidence="4 5" key="1">
    <citation type="journal article" date="2025" name="Microbiol. Resour. Announc.">
        <title>Draft genome sequences for Neonectria magnoliae and Neonectria punicea, canker pathogens of Liriodendron tulipifera and Acer saccharum in West Virginia.</title>
        <authorList>
            <person name="Petronek H.M."/>
            <person name="Kasson M.T."/>
            <person name="Metheny A.M."/>
            <person name="Stauder C.M."/>
            <person name="Lovett B."/>
            <person name="Lynch S.C."/>
            <person name="Garnas J.R."/>
            <person name="Kasson L.R."/>
            <person name="Stajich J.E."/>
        </authorList>
    </citation>
    <scope>NUCLEOTIDE SEQUENCE [LARGE SCALE GENOMIC DNA]</scope>
    <source>
        <strain evidence="4 5">NRRL 64651</strain>
    </source>
</reference>
<dbReference type="InterPro" id="IPR036291">
    <property type="entry name" value="NAD(P)-bd_dom_sf"/>
</dbReference>
<comment type="similarity">
    <text evidence="1">Belongs to the short-chain dehydrogenases/reductases (SDR) family.</text>
</comment>
<gene>
    <name evidence="4" type="ORF">QQZ08_002118</name>
</gene>
<dbReference type="PANTHER" id="PTHR43976:SF16">
    <property type="entry name" value="SHORT-CHAIN DEHYDROGENASE_REDUCTASE FAMILY PROTEIN"/>
    <property type="match status" value="1"/>
</dbReference>
<dbReference type="SUPFAM" id="SSF51735">
    <property type="entry name" value="NAD(P)-binding Rossmann-fold domains"/>
    <property type="match status" value="1"/>
</dbReference>
<comment type="caution">
    <text evidence="4">The sequence shown here is derived from an EMBL/GenBank/DDBJ whole genome shotgun (WGS) entry which is preliminary data.</text>
</comment>
<dbReference type="Proteomes" id="UP001498421">
    <property type="component" value="Unassembled WGS sequence"/>
</dbReference>
<evidence type="ECO:0000256" key="1">
    <source>
        <dbReference type="ARBA" id="ARBA00006484"/>
    </source>
</evidence>
<organism evidence="4 5">
    <name type="scientific">Neonectria magnoliae</name>
    <dbReference type="NCBI Taxonomy" id="2732573"/>
    <lineage>
        <taxon>Eukaryota</taxon>
        <taxon>Fungi</taxon>
        <taxon>Dikarya</taxon>
        <taxon>Ascomycota</taxon>
        <taxon>Pezizomycotina</taxon>
        <taxon>Sordariomycetes</taxon>
        <taxon>Hypocreomycetidae</taxon>
        <taxon>Hypocreales</taxon>
        <taxon>Nectriaceae</taxon>
        <taxon>Neonectria</taxon>
    </lineage>
</organism>
<keyword evidence="2" id="KW-0560">Oxidoreductase</keyword>